<evidence type="ECO:0000256" key="7">
    <source>
        <dbReference type="ARBA" id="ARBA00035633"/>
    </source>
</evidence>
<dbReference type="RefSeq" id="WP_054342263.1">
    <property type="nucleotide sequence ID" value="NZ_FTOE01000015.1"/>
</dbReference>
<organism evidence="15 16">
    <name type="scientific">Neptunomonas antarctica</name>
    <dbReference type="NCBI Taxonomy" id="619304"/>
    <lineage>
        <taxon>Bacteria</taxon>
        <taxon>Pseudomonadati</taxon>
        <taxon>Pseudomonadota</taxon>
        <taxon>Gammaproteobacteria</taxon>
        <taxon>Oceanospirillales</taxon>
        <taxon>Oceanospirillaceae</taxon>
        <taxon>Neptunomonas</taxon>
    </lineage>
</organism>
<evidence type="ECO:0000256" key="4">
    <source>
        <dbReference type="ARBA" id="ARBA00022898"/>
    </source>
</evidence>
<dbReference type="InterPro" id="IPR050571">
    <property type="entry name" value="Class-IV_PLP-Dep_Aminotrnsfr"/>
</dbReference>
<dbReference type="InterPro" id="IPR043131">
    <property type="entry name" value="BCAT-like_N"/>
</dbReference>
<evidence type="ECO:0000256" key="14">
    <source>
        <dbReference type="RuleBase" id="RU004516"/>
    </source>
</evidence>
<dbReference type="GO" id="GO:0030170">
    <property type="term" value="F:pyridoxal phosphate binding"/>
    <property type="evidence" value="ECO:0007669"/>
    <property type="project" value="InterPro"/>
</dbReference>
<evidence type="ECO:0000256" key="12">
    <source>
        <dbReference type="NCBIfam" id="TIGR03461"/>
    </source>
</evidence>
<evidence type="ECO:0000256" key="13">
    <source>
        <dbReference type="RuleBase" id="RU004106"/>
    </source>
</evidence>
<comment type="subunit">
    <text evidence="3">Homodimer.</text>
</comment>
<comment type="cofactor">
    <cofactor evidence="1 14">
        <name>pyridoxal 5'-phosphate</name>
        <dbReference type="ChEBI" id="CHEBI:597326"/>
    </cofactor>
</comment>
<dbReference type="Pfam" id="PF01063">
    <property type="entry name" value="Aminotran_4"/>
    <property type="match status" value="1"/>
</dbReference>
<dbReference type="GO" id="GO:0005829">
    <property type="term" value="C:cytosol"/>
    <property type="evidence" value="ECO:0007669"/>
    <property type="project" value="TreeGrafter"/>
</dbReference>
<keyword evidence="4 14" id="KW-0663">Pyridoxal phosphate</keyword>
<dbReference type="NCBIfam" id="TIGR03461">
    <property type="entry name" value="pabC_Proteo"/>
    <property type="match status" value="1"/>
</dbReference>
<dbReference type="Gene3D" id="3.20.10.10">
    <property type="entry name" value="D-amino Acid Aminotransferase, subunit A, domain 2"/>
    <property type="match status" value="1"/>
</dbReference>
<evidence type="ECO:0000256" key="3">
    <source>
        <dbReference type="ARBA" id="ARBA00011738"/>
    </source>
</evidence>
<dbReference type="FunFam" id="3.20.10.10:FF:000002">
    <property type="entry name" value="D-alanine aminotransferase"/>
    <property type="match status" value="1"/>
</dbReference>
<evidence type="ECO:0000256" key="11">
    <source>
        <dbReference type="ARBA" id="ARBA00069174"/>
    </source>
</evidence>
<dbReference type="GO" id="GO:0008153">
    <property type="term" value="P:4-aminobenzoate biosynthetic process"/>
    <property type="evidence" value="ECO:0007669"/>
    <property type="project" value="UniProtKB-UniRule"/>
</dbReference>
<reference evidence="16" key="1">
    <citation type="submission" date="2017-01" db="EMBL/GenBank/DDBJ databases">
        <authorList>
            <person name="Varghese N."/>
            <person name="Submissions S."/>
        </authorList>
    </citation>
    <scope>NUCLEOTIDE SEQUENCE [LARGE SCALE GENOMIC DNA]</scope>
    <source>
        <strain evidence="16">DSM 22306</strain>
    </source>
</reference>
<dbReference type="OrthoDB" id="9805628at2"/>
<dbReference type="PROSITE" id="PS00770">
    <property type="entry name" value="AA_TRANSFER_CLASS_4"/>
    <property type="match status" value="1"/>
</dbReference>
<evidence type="ECO:0000256" key="10">
    <source>
        <dbReference type="ARBA" id="ARBA00054027"/>
    </source>
</evidence>
<dbReference type="SUPFAM" id="SSF56752">
    <property type="entry name" value="D-aminoacid aminotransferase-like PLP-dependent enzymes"/>
    <property type="match status" value="1"/>
</dbReference>
<accession>A0A1N7PJ83</accession>
<dbReference type="PANTHER" id="PTHR42743:SF2">
    <property type="entry name" value="AMINODEOXYCHORISMATE LYASE"/>
    <property type="match status" value="1"/>
</dbReference>
<protein>
    <recommendedName>
        <fullName evidence="11 12">Aminodeoxychorismate lyase</fullName>
        <ecNumber evidence="8 12">4.1.3.38</ecNumber>
    </recommendedName>
</protein>
<dbReference type="InterPro" id="IPR018300">
    <property type="entry name" value="Aminotrans_IV_CS"/>
</dbReference>
<evidence type="ECO:0000256" key="8">
    <source>
        <dbReference type="ARBA" id="ARBA00035676"/>
    </source>
</evidence>
<dbReference type="InterPro" id="IPR036038">
    <property type="entry name" value="Aminotransferase-like"/>
</dbReference>
<dbReference type="EC" id="4.1.3.38" evidence="8 12"/>
<evidence type="ECO:0000256" key="1">
    <source>
        <dbReference type="ARBA" id="ARBA00001933"/>
    </source>
</evidence>
<dbReference type="GO" id="GO:0008696">
    <property type="term" value="F:4-amino-4-deoxychorismate lyase activity"/>
    <property type="evidence" value="ECO:0007669"/>
    <property type="project" value="UniProtKB-UniRule"/>
</dbReference>
<keyword evidence="16" id="KW-1185">Reference proteome</keyword>
<sequence>MNQIIQELTRVNGQASQILAITDRGLCYGDGLFETIKVCSNKPLLWDAHFSRLELGCKRLGIPFGGLKDRFDADLKALLPLNSHDTAVLKLTVTRGSGPRGYFPSKALRPTTISSLTAATDFSRKAAEGVILRWCDTPLSINPLLAGIKHLNRLEQVLARGEWENTDIAEGLMRDPDGCLIEGTMSNLFWCSAGVLYTPDIDRCGVAGVMRATLLALALKHQIPVVVGRFMPDVLNEADEVFICNSLIDIWPVIRLDGLTWEIGPVTGQLQTLLKEENSV</sequence>
<dbReference type="InterPro" id="IPR001544">
    <property type="entry name" value="Aminotrans_IV"/>
</dbReference>
<dbReference type="EMBL" id="FTOE01000015">
    <property type="protein sequence ID" value="SIT10713.1"/>
    <property type="molecule type" value="Genomic_DNA"/>
</dbReference>
<dbReference type="Gene3D" id="3.30.470.10">
    <property type="match status" value="1"/>
</dbReference>
<dbReference type="Proteomes" id="UP000185999">
    <property type="component" value="Unassembled WGS sequence"/>
</dbReference>
<evidence type="ECO:0000313" key="15">
    <source>
        <dbReference type="EMBL" id="SIT10713.1"/>
    </source>
</evidence>
<comment type="similarity">
    <text evidence="2 13">Belongs to the class-IV pyridoxal-phosphate-dependent aminotransferase family.</text>
</comment>
<evidence type="ECO:0000256" key="6">
    <source>
        <dbReference type="ARBA" id="ARBA00023239"/>
    </source>
</evidence>
<dbReference type="NCBIfam" id="NF004761">
    <property type="entry name" value="PRK06092.1"/>
    <property type="match status" value="1"/>
</dbReference>
<evidence type="ECO:0000256" key="5">
    <source>
        <dbReference type="ARBA" id="ARBA00022909"/>
    </source>
</evidence>
<evidence type="ECO:0000256" key="9">
    <source>
        <dbReference type="ARBA" id="ARBA00049529"/>
    </source>
</evidence>
<dbReference type="CDD" id="cd01559">
    <property type="entry name" value="ADCL_like"/>
    <property type="match status" value="1"/>
</dbReference>
<name>A0A1N7PJ83_9GAMM</name>
<dbReference type="PANTHER" id="PTHR42743">
    <property type="entry name" value="AMINO-ACID AMINOTRANSFERASE"/>
    <property type="match status" value="1"/>
</dbReference>
<keyword evidence="5" id="KW-0289">Folate biosynthesis</keyword>
<keyword evidence="6 15" id="KW-0456">Lyase</keyword>
<dbReference type="InterPro" id="IPR017824">
    <property type="entry name" value="Aminodeoxychorismate_lyase_IV"/>
</dbReference>
<dbReference type="InterPro" id="IPR043132">
    <property type="entry name" value="BCAT-like_C"/>
</dbReference>
<dbReference type="STRING" id="619304.SAMN05421760_11565"/>
<evidence type="ECO:0000256" key="2">
    <source>
        <dbReference type="ARBA" id="ARBA00009320"/>
    </source>
</evidence>
<dbReference type="AlphaFoldDB" id="A0A1N7PJ83"/>
<comment type="pathway">
    <text evidence="7">Cofactor biosynthesis; tetrahydrofolate biosynthesis; 4-aminobenzoate from chorismate: step 2/2.</text>
</comment>
<dbReference type="GO" id="GO:0046656">
    <property type="term" value="P:folic acid biosynthetic process"/>
    <property type="evidence" value="ECO:0007669"/>
    <property type="project" value="UniProtKB-KW"/>
</dbReference>
<evidence type="ECO:0000313" key="16">
    <source>
        <dbReference type="Proteomes" id="UP000185999"/>
    </source>
</evidence>
<gene>
    <name evidence="15" type="ORF">SAMN05421760_11565</name>
</gene>
<proteinExistence type="inferred from homology"/>
<comment type="function">
    <text evidence="10">Involved in the biosynthesis of p-aminobenzoate (PABA), a precursor of tetrahydrofolate. Converts 4-amino-4-deoxychorismate into 4-aminobenzoate (PABA) and pyruvate.</text>
</comment>
<comment type="catalytic activity">
    <reaction evidence="9">
        <text>4-amino-4-deoxychorismate = 4-aminobenzoate + pyruvate + H(+)</text>
        <dbReference type="Rhea" id="RHEA:16201"/>
        <dbReference type="ChEBI" id="CHEBI:15361"/>
        <dbReference type="ChEBI" id="CHEBI:15378"/>
        <dbReference type="ChEBI" id="CHEBI:17836"/>
        <dbReference type="ChEBI" id="CHEBI:58406"/>
        <dbReference type="EC" id="4.1.3.38"/>
    </reaction>
</comment>